<dbReference type="PROSITE" id="PS51440">
    <property type="entry name" value="TIM_2"/>
    <property type="match status" value="1"/>
</dbReference>
<organism evidence="2">
    <name type="scientific">marine metagenome</name>
    <dbReference type="NCBI Taxonomy" id="408172"/>
    <lineage>
        <taxon>unclassified sequences</taxon>
        <taxon>metagenomes</taxon>
        <taxon>ecological metagenomes</taxon>
    </lineage>
</organism>
<dbReference type="AlphaFoldDB" id="A0A381PY01"/>
<protein>
    <recommendedName>
        <fullName evidence="3">Triosephosphate isomerase</fullName>
    </recommendedName>
</protein>
<dbReference type="InterPro" id="IPR020861">
    <property type="entry name" value="Triosephosphate_isomerase_AS"/>
</dbReference>
<dbReference type="GO" id="GO:0046166">
    <property type="term" value="P:glyceraldehyde-3-phosphate biosynthetic process"/>
    <property type="evidence" value="ECO:0007669"/>
    <property type="project" value="TreeGrafter"/>
</dbReference>
<accession>A0A381PY01</accession>
<evidence type="ECO:0000256" key="1">
    <source>
        <dbReference type="ARBA" id="ARBA00023235"/>
    </source>
</evidence>
<reference evidence="2" key="1">
    <citation type="submission" date="2018-05" db="EMBL/GenBank/DDBJ databases">
        <authorList>
            <person name="Lanie J.A."/>
            <person name="Ng W.-L."/>
            <person name="Kazmierczak K.M."/>
            <person name="Andrzejewski T.M."/>
            <person name="Davidsen T.M."/>
            <person name="Wayne K.J."/>
            <person name="Tettelin H."/>
            <person name="Glass J.I."/>
            <person name="Rusch D."/>
            <person name="Podicherti R."/>
            <person name="Tsui H.-C.T."/>
            <person name="Winkler M.E."/>
        </authorList>
    </citation>
    <scope>NUCLEOTIDE SEQUENCE</scope>
</reference>
<dbReference type="Pfam" id="PF00121">
    <property type="entry name" value="TIM"/>
    <property type="match status" value="1"/>
</dbReference>
<proteinExistence type="predicted"/>
<dbReference type="CDD" id="cd00311">
    <property type="entry name" value="TIM"/>
    <property type="match status" value="1"/>
</dbReference>
<evidence type="ECO:0008006" key="3">
    <source>
        <dbReference type="Google" id="ProtNLM"/>
    </source>
</evidence>
<dbReference type="PANTHER" id="PTHR21139">
    <property type="entry name" value="TRIOSEPHOSPHATE ISOMERASE"/>
    <property type="match status" value="1"/>
</dbReference>
<dbReference type="GO" id="GO:0019563">
    <property type="term" value="P:glycerol catabolic process"/>
    <property type="evidence" value="ECO:0007669"/>
    <property type="project" value="TreeGrafter"/>
</dbReference>
<dbReference type="GO" id="GO:0006096">
    <property type="term" value="P:glycolytic process"/>
    <property type="evidence" value="ECO:0007669"/>
    <property type="project" value="TreeGrafter"/>
</dbReference>
<keyword evidence="1" id="KW-0413">Isomerase</keyword>
<dbReference type="InterPro" id="IPR035990">
    <property type="entry name" value="TIM_sf"/>
</dbReference>
<dbReference type="NCBIfam" id="TIGR00419">
    <property type="entry name" value="tim"/>
    <property type="match status" value="1"/>
</dbReference>
<dbReference type="SUPFAM" id="SSF51351">
    <property type="entry name" value="Triosephosphate isomerase (TIM)"/>
    <property type="match status" value="1"/>
</dbReference>
<dbReference type="Gene3D" id="3.20.20.70">
    <property type="entry name" value="Aldolase class I"/>
    <property type="match status" value="1"/>
</dbReference>
<sequence>MYLNENESIDFINRINQEESSFSNANVILFPSHTCINQVQKNLKSNNIKIGMQDCDIHTSGAYTGSVSINSITTVDYCIVGHSERRLIYNDTNSIIQNKLQTVFNHDVNAILCIGETNEEKDNNQTHSVIDKQLNILPKDLKNNLTIAYEPVWSIGSGNLPSNEYIEEVLSYIKNKLKSLYSDEIAEKVILLYGGSVDENSVNRLLEVKLINGFLIGSASANFEAFKAIAEKIKL</sequence>
<gene>
    <name evidence="2" type="ORF">METZ01_LOCUS24826</name>
</gene>
<dbReference type="GO" id="GO:0005829">
    <property type="term" value="C:cytosol"/>
    <property type="evidence" value="ECO:0007669"/>
    <property type="project" value="TreeGrafter"/>
</dbReference>
<dbReference type="GO" id="GO:0006094">
    <property type="term" value="P:gluconeogenesis"/>
    <property type="evidence" value="ECO:0007669"/>
    <property type="project" value="TreeGrafter"/>
</dbReference>
<dbReference type="PROSITE" id="PS00171">
    <property type="entry name" value="TIM_1"/>
    <property type="match status" value="1"/>
</dbReference>
<dbReference type="GO" id="GO:0004807">
    <property type="term" value="F:triose-phosphate isomerase activity"/>
    <property type="evidence" value="ECO:0007669"/>
    <property type="project" value="InterPro"/>
</dbReference>
<dbReference type="InterPro" id="IPR013785">
    <property type="entry name" value="Aldolase_TIM"/>
</dbReference>
<dbReference type="PANTHER" id="PTHR21139:SF42">
    <property type="entry name" value="TRIOSEPHOSPHATE ISOMERASE"/>
    <property type="match status" value="1"/>
</dbReference>
<name>A0A381PY01_9ZZZZ</name>
<evidence type="ECO:0000313" key="2">
    <source>
        <dbReference type="EMBL" id="SUZ71972.1"/>
    </source>
</evidence>
<dbReference type="EMBL" id="UINC01001138">
    <property type="protein sequence ID" value="SUZ71972.1"/>
    <property type="molecule type" value="Genomic_DNA"/>
</dbReference>
<dbReference type="InterPro" id="IPR000652">
    <property type="entry name" value="Triosephosphate_isomerase"/>
</dbReference>